<dbReference type="Gene3D" id="3.20.20.70">
    <property type="entry name" value="Aldolase class I"/>
    <property type="match status" value="1"/>
</dbReference>
<dbReference type="SUPFAM" id="SSF51395">
    <property type="entry name" value="FMN-linked oxidoreductases"/>
    <property type="match status" value="1"/>
</dbReference>
<sequence>MSTSHLFTPLKLGQLNLKHRIAMAPMTRNRASDDHIPTDIMATYYSQRASTPGTLLITEATFISHSAGGIGNVPGIYNSDQTTAWKKVTDAVHAKGSFIFCQLWHLGRAAESHVAEREGIRVRGASAIAIPTPSYSGAAFLVPDPLEEEEIKGIVADYAAAARNAIAAGFDGVEIHAANGYLIDQFLQDVSNVRTDSYGGSNENRSRLAVEVVEAVIAAVGAERTGIRLSPWSDFYGMRMSDPVPQFSDLIARIRDKGLAYLHLVQWLSFEDGERKEPEGMSIDFAVRLWEKGVVLVAGRLTAESAKKLVDEKWEGKDVVAVFGRSFTSNPDLPFRVKEGIEFDGFDMRTFFAPKEERGYADHKFSKEFEASLERRKDASLPSTV</sequence>
<dbReference type="FunFam" id="3.20.20.70:FF:000138">
    <property type="entry name" value="NADPH dehydrogenase 1"/>
    <property type="match status" value="1"/>
</dbReference>
<dbReference type="Proteomes" id="UP001275084">
    <property type="component" value="Unassembled WGS sequence"/>
</dbReference>
<evidence type="ECO:0000313" key="4">
    <source>
        <dbReference type="Proteomes" id="UP001275084"/>
    </source>
</evidence>
<keyword evidence="1" id="KW-0285">Flavoprotein</keyword>
<reference evidence="3" key="1">
    <citation type="journal article" date="2023" name="Mol. Phylogenet. Evol.">
        <title>Genome-scale phylogeny and comparative genomics of the fungal order Sordariales.</title>
        <authorList>
            <person name="Hensen N."/>
            <person name="Bonometti L."/>
            <person name="Westerberg I."/>
            <person name="Brannstrom I.O."/>
            <person name="Guillou S."/>
            <person name="Cros-Aarteil S."/>
            <person name="Calhoun S."/>
            <person name="Haridas S."/>
            <person name="Kuo A."/>
            <person name="Mondo S."/>
            <person name="Pangilinan J."/>
            <person name="Riley R."/>
            <person name="LaButti K."/>
            <person name="Andreopoulos B."/>
            <person name="Lipzen A."/>
            <person name="Chen C."/>
            <person name="Yan M."/>
            <person name="Daum C."/>
            <person name="Ng V."/>
            <person name="Clum A."/>
            <person name="Steindorff A."/>
            <person name="Ohm R.A."/>
            <person name="Martin F."/>
            <person name="Silar P."/>
            <person name="Natvig D.O."/>
            <person name="Lalanne C."/>
            <person name="Gautier V."/>
            <person name="Ament-Velasquez S.L."/>
            <person name="Kruys A."/>
            <person name="Hutchinson M.I."/>
            <person name="Powell A.J."/>
            <person name="Barry K."/>
            <person name="Miller A.N."/>
            <person name="Grigoriev I.V."/>
            <person name="Debuchy R."/>
            <person name="Gladieux P."/>
            <person name="Hiltunen Thoren M."/>
            <person name="Johannesson H."/>
        </authorList>
    </citation>
    <scope>NUCLEOTIDE SEQUENCE</scope>
    <source>
        <strain evidence="3">CBS 955.72</strain>
    </source>
</reference>
<dbReference type="EMBL" id="JAUIQD010000001">
    <property type="protein sequence ID" value="KAK3362563.1"/>
    <property type="molecule type" value="Genomic_DNA"/>
</dbReference>
<protein>
    <recommendedName>
        <fullName evidence="2">NADH:flavin oxidoreductase/NADH oxidase N-terminal domain-containing protein</fullName>
    </recommendedName>
</protein>
<feature type="domain" description="NADH:flavin oxidoreductase/NADH oxidase N-terminal" evidence="2">
    <location>
        <begin position="6"/>
        <end position="342"/>
    </location>
</feature>
<evidence type="ECO:0000256" key="1">
    <source>
        <dbReference type="ARBA" id="ARBA00022630"/>
    </source>
</evidence>
<dbReference type="InterPro" id="IPR045247">
    <property type="entry name" value="Oye-like"/>
</dbReference>
<dbReference type="InterPro" id="IPR001155">
    <property type="entry name" value="OxRdtase_FMN_N"/>
</dbReference>
<dbReference type="GO" id="GO:0003959">
    <property type="term" value="F:NADPH dehydrogenase activity"/>
    <property type="evidence" value="ECO:0007669"/>
    <property type="project" value="TreeGrafter"/>
</dbReference>
<name>A0AAJ0HTU2_9PEZI</name>
<organism evidence="3 4">
    <name type="scientific">Lasiosphaeria hispida</name>
    <dbReference type="NCBI Taxonomy" id="260671"/>
    <lineage>
        <taxon>Eukaryota</taxon>
        <taxon>Fungi</taxon>
        <taxon>Dikarya</taxon>
        <taxon>Ascomycota</taxon>
        <taxon>Pezizomycotina</taxon>
        <taxon>Sordariomycetes</taxon>
        <taxon>Sordariomycetidae</taxon>
        <taxon>Sordariales</taxon>
        <taxon>Lasiosphaeriaceae</taxon>
        <taxon>Lasiosphaeria</taxon>
    </lineage>
</organism>
<evidence type="ECO:0000313" key="3">
    <source>
        <dbReference type="EMBL" id="KAK3362563.1"/>
    </source>
</evidence>
<accession>A0AAJ0HTU2</accession>
<gene>
    <name evidence="3" type="ORF">B0T25DRAFT_8802</name>
</gene>
<evidence type="ECO:0000259" key="2">
    <source>
        <dbReference type="Pfam" id="PF00724"/>
    </source>
</evidence>
<reference evidence="3" key="2">
    <citation type="submission" date="2023-06" db="EMBL/GenBank/DDBJ databases">
        <authorList>
            <consortium name="Lawrence Berkeley National Laboratory"/>
            <person name="Haridas S."/>
            <person name="Hensen N."/>
            <person name="Bonometti L."/>
            <person name="Westerberg I."/>
            <person name="Brannstrom I.O."/>
            <person name="Guillou S."/>
            <person name="Cros-Aarteil S."/>
            <person name="Calhoun S."/>
            <person name="Kuo A."/>
            <person name="Mondo S."/>
            <person name="Pangilinan J."/>
            <person name="Riley R."/>
            <person name="Labutti K."/>
            <person name="Andreopoulos B."/>
            <person name="Lipzen A."/>
            <person name="Chen C."/>
            <person name="Yanf M."/>
            <person name="Daum C."/>
            <person name="Ng V."/>
            <person name="Clum A."/>
            <person name="Steindorff A."/>
            <person name="Ohm R."/>
            <person name="Martin F."/>
            <person name="Silar P."/>
            <person name="Natvig D."/>
            <person name="Lalanne C."/>
            <person name="Gautier V."/>
            <person name="Ament-Velasquez S.L."/>
            <person name="Kruys A."/>
            <person name="Hutchinson M.I."/>
            <person name="Powell A.J."/>
            <person name="Barry K."/>
            <person name="Miller A.N."/>
            <person name="Grigoriev I.V."/>
            <person name="Debuchy R."/>
            <person name="Gladieux P."/>
            <person name="Thoren M.H."/>
            <person name="Johannesson H."/>
        </authorList>
    </citation>
    <scope>NUCLEOTIDE SEQUENCE</scope>
    <source>
        <strain evidence="3">CBS 955.72</strain>
    </source>
</reference>
<dbReference type="PANTHER" id="PTHR22893:SF91">
    <property type="entry name" value="NADPH DEHYDROGENASE 2-RELATED"/>
    <property type="match status" value="1"/>
</dbReference>
<keyword evidence="4" id="KW-1185">Reference proteome</keyword>
<dbReference type="GO" id="GO:0010181">
    <property type="term" value="F:FMN binding"/>
    <property type="evidence" value="ECO:0007669"/>
    <property type="project" value="InterPro"/>
</dbReference>
<dbReference type="CDD" id="cd02933">
    <property type="entry name" value="OYE_like_FMN"/>
    <property type="match status" value="1"/>
</dbReference>
<dbReference type="InterPro" id="IPR013785">
    <property type="entry name" value="Aldolase_TIM"/>
</dbReference>
<dbReference type="PANTHER" id="PTHR22893">
    <property type="entry name" value="NADH OXIDOREDUCTASE-RELATED"/>
    <property type="match status" value="1"/>
</dbReference>
<proteinExistence type="predicted"/>
<dbReference type="AlphaFoldDB" id="A0AAJ0HTU2"/>
<comment type="caution">
    <text evidence="3">The sequence shown here is derived from an EMBL/GenBank/DDBJ whole genome shotgun (WGS) entry which is preliminary data.</text>
</comment>
<dbReference type="Pfam" id="PF00724">
    <property type="entry name" value="Oxidored_FMN"/>
    <property type="match status" value="1"/>
</dbReference>